<sequence>MPLALPGQRQVKPDFLLNQVLKSYASWVAQGVSDLVGAPIEGHGGDDSLAWKLYPSRIQADIEKGLKPEDLLGNGLNLALLRIPQVSPAMKAGGQCPPRIFHQMRVQG</sequence>
<keyword evidence="2" id="KW-1185">Reference proteome</keyword>
<organism evidence="1 2">
    <name type="scientific">Thiohalorhabdus methylotrophus</name>
    <dbReference type="NCBI Taxonomy" id="3242694"/>
    <lineage>
        <taxon>Bacteria</taxon>
        <taxon>Pseudomonadati</taxon>
        <taxon>Pseudomonadota</taxon>
        <taxon>Gammaproteobacteria</taxon>
        <taxon>Thiohalorhabdales</taxon>
        <taxon>Thiohalorhabdaceae</taxon>
        <taxon>Thiohalorhabdus</taxon>
    </lineage>
</organism>
<evidence type="ECO:0000313" key="2">
    <source>
        <dbReference type="Proteomes" id="UP001575181"/>
    </source>
</evidence>
<gene>
    <name evidence="1" type="ORF">ACERLL_00985</name>
</gene>
<name>A0ABV4TQV6_9GAMM</name>
<dbReference type="RefSeq" id="WP_373654414.1">
    <property type="nucleotide sequence ID" value="NZ_JBGUAW010000001.1"/>
</dbReference>
<protein>
    <submittedName>
        <fullName evidence="1">Uncharacterized protein</fullName>
    </submittedName>
</protein>
<comment type="caution">
    <text evidence="1">The sequence shown here is derived from an EMBL/GenBank/DDBJ whole genome shotgun (WGS) entry which is preliminary data.</text>
</comment>
<accession>A0ABV4TQV6</accession>
<evidence type="ECO:0000313" key="1">
    <source>
        <dbReference type="EMBL" id="MFA9459397.1"/>
    </source>
</evidence>
<reference evidence="1 2" key="1">
    <citation type="submission" date="2024-08" db="EMBL/GenBank/DDBJ databases">
        <title>Whole-genome sequencing of halo(alkali)philic microorganisms from hypersaline lakes.</title>
        <authorList>
            <person name="Sorokin D.Y."/>
            <person name="Merkel A.Y."/>
            <person name="Messina E."/>
            <person name="Yakimov M."/>
        </authorList>
    </citation>
    <scope>NUCLEOTIDE SEQUENCE [LARGE SCALE GENOMIC DNA]</scope>
    <source>
        <strain evidence="1 2">Cl-TMA</strain>
    </source>
</reference>
<proteinExistence type="predicted"/>
<dbReference type="Proteomes" id="UP001575181">
    <property type="component" value="Unassembled WGS sequence"/>
</dbReference>
<dbReference type="EMBL" id="JBGUAW010000001">
    <property type="protein sequence ID" value="MFA9459397.1"/>
    <property type="molecule type" value="Genomic_DNA"/>
</dbReference>